<evidence type="ECO:0000313" key="2">
    <source>
        <dbReference type="Proteomes" id="UP000256708"/>
    </source>
</evidence>
<keyword evidence="2" id="KW-1185">Reference proteome</keyword>
<dbReference type="InterPro" id="IPR046037">
    <property type="entry name" value="DUF5995"/>
</dbReference>
<dbReference type="EMBL" id="QRGR01000014">
    <property type="protein sequence ID" value="RDV14519.1"/>
    <property type="molecule type" value="Genomic_DNA"/>
</dbReference>
<name>A0A3D8LAR5_9BACT</name>
<comment type="caution">
    <text evidence="1">The sequence shown here is derived from an EMBL/GenBank/DDBJ whole genome shotgun (WGS) entry which is preliminary data.</text>
</comment>
<dbReference type="Proteomes" id="UP000256708">
    <property type="component" value="Unassembled WGS sequence"/>
</dbReference>
<accession>A0A3D8LAR5</accession>
<gene>
    <name evidence="1" type="ORF">DXT99_14050</name>
</gene>
<dbReference type="AlphaFoldDB" id="A0A3D8LAR5"/>
<sequence length="118" mass="13497">MTLLKTVCKTTDEVITALDNIIQQSISTNDRAGYFAVLYYLVTCRVKEEIIHHEFDDGPRMERLDVLFANRYLEAWHLWKEGRQPTASWGVAFRSATLAPAIILQHLLLGVNAHINLD</sequence>
<dbReference type="Pfam" id="PF19458">
    <property type="entry name" value="DUF5995"/>
    <property type="match status" value="1"/>
</dbReference>
<proteinExistence type="predicted"/>
<evidence type="ECO:0000313" key="1">
    <source>
        <dbReference type="EMBL" id="RDV14519.1"/>
    </source>
</evidence>
<organism evidence="1 2">
    <name type="scientific">Pontibacter diazotrophicus</name>
    <dbReference type="NCBI Taxonomy" id="1400979"/>
    <lineage>
        <taxon>Bacteria</taxon>
        <taxon>Pseudomonadati</taxon>
        <taxon>Bacteroidota</taxon>
        <taxon>Cytophagia</taxon>
        <taxon>Cytophagales</taxon>
        <taxon>Hymenobacteraceae</taxon>
        <taxon>Pontibacter</taxon>
    </lineage>
</organism>
<dbReference type="OrthoDB" id="583431at2"/>
<reference evidence="2" key="1">
    <citation type="submission" date="2018-08" db="EMBL/GenBank/DDBJ databases">
        <authorList>
            <person name="Liu Z.-W."/>
            <person name="Du Z.-J."/>
        </authorList>
    </citation>
    <scope>NUCLEOTIDE SEQUENCE [LARGE SCALE GENOMIC DNA]</scope>
    <source>
        <strain evidence="2">H4X</strain>
    </source>
</reference>
<protein>
    <submittedName>
        <fullName evidence="1">Uncharacterized protein</fullName>
    </submittedName>
</protein>